<organism evidence="1 2">
    <name type="scientific">Streptomyces achmelvichensis</name>
    <dbReference type="NCBI Taxonomy" id="3134111"/>
    <lineage>
        <taxon>Bacteria</taxon>
        <taxon>Bacillati</taxon>
        <taxon>Actinomycetota</taxon>
        <taxon>Actinomycetes</taxon>
        <taxon>Kitasatosporales</taxon>
        <taxon>Streptomycetaceae</taxon>
        <taxon>Streptomyces</taxon>
    </lineage>
</organism>
<name>A0ACC6Q1J4_9ACTN</name>
<dbReference type="EMBL" id="JBBKAJ010000022">
    <property type="protein sequence ID" value="MEJ8637438.1"/>
    <property type="molecule type" value="Genomic_DNA"/>
</dbReference>
<sequence>MTDFKRYVCWDVENVISTIQTEAVVASPAVFLSTHTPLSIQRSRINGRSFSPTGESVTEEDILDDFLNRRTNTRTLLLPVVGESGSGKSHLVRWIRENIEPSNQRKIIYLEKSKTSLRHVIDSLLDGVEDEEIAQIRKDIRHVTRAFNAASLARRLITQLSVALADLGRDSVSGKKRQLVGPRGISLLLQDPLLQEQMLAPGKFIPQFAQHFLSDRETGEERPPRFSLEDLPLSPDAIAGDMAAPTRQIFGFLMSRPELQSLAVELLNEHWDKAVRELSSLGGGRLLGAMQKVREIYARQGKEIILLVEDFALIQGVQSDLLDAITETSQREGQTVLAPMRTLMAITSGYFHDLPETAATRIGASTGGFVYNLDIVLGEGKTGTEDIASFVARYLNAARVGRSALESAGSDAVPNKCDECPVKSLCHDSFGASAEGFGLYPFNRPALTRIVHGLTENPYAFVPRDVLGSGVIPILTNAYGAIRKGEFPSVFFQENYKTVRDVDQALPNSVSDDIETRDPLNAKRRRAALEFWADAPAQLMNLQQGIGEAFSLPDMTLDVLPDMTLDVLPDKPLPPVNSGQAIPQKNQSTPPPPPEELPALQRKIQVVENWAATGSRLTADEATIVRTIISRSVMYREEWLTPPVKPVRLTDADKSGWHLKNVKSNQVSIEDASSEGLSAGAPIVLKRNPATGEFFKSLIRLSEDVADGVRGKDIVRLASIADESRPAMRERVARYLERTDKDLVVGLRVSLLGAALAGRVVPGMPIDALYAAAFDAGQEWARPDVSSRTEAWMKRFDAHMEHRGRLVDTLLNSLGVGQGSTGAVSVIDAARALPLVKEAATKWDLSATEVPAWVKGAAAPVRAGWETVVRSQLQELRILLGEIREFFPKGSGPGTRVVQQVSAALQMAHAQAITGPQGTELEMETAAVADADWSTLPETEKDLSRVADNLQNESVESLLTVAAPPRSPHLREMRDYLKTADSLLDTALAAARMQSQNAVSDAAEQLEGLLEEWKQAVDDASIHGEADK</sequence>
<protein>
    <submittedName>
        <fullName evidence="1">Protein DpdH</fullName>
    </submittedName>
</protein>
<proteinExistence type="predicted"/>
<dbReference type="Proteomes" id="UP001377168">
    <property type="component" value="Unassembled WGS sequence"/>
</dbReference>
<accession>A0ACC6Q1J4</accession>
<evidence type="ECO:0000313" key="2">
    <source>
        <dbReference type="Proteomes" id="UP001377168"/>
    </source>
</evidence>
<comment type="caution">
    <text evidence="1">The sequence shown here is derived from an EMBL/GenBank/DDBJ whole genome shotgun (WGS) entry which is preliminary data.</text>
</comment>
<keyword evidence="2" id="KW-1185">Reference proteome</keyword>
<gene>
    <name evidence="1" type="primary">dpdH</name>
    <name evidence="1" type="ORF">WKI67_29130</name>
</gene>
<reference evidence="1" key="1">
    <citation type="submission" date="2024-03" db="EMBL/GenBank/DDBJ databases">
        <title>Novel Streptomyces species of biotechnological and ecological value are a feature of Machair soil.</title>
        <authorList>
            <person name="Prole J.R."/>
            <person name="Goodfellow M."/>
            <person name="Allenby N."/>
            <person name="Ward A.C."/>
        </authorList>
    </citation>
    <scope>NUCLEOTIDE SEQUENCE</scope>
    <source>
        <strain evidence="1">MS2.AVA.5</strain>
    </source>
</reference>
<evidence type="ECO:0000313" key="1">
    <source>
        <dbReference type="EMBL" id="MEJ8637438.1"/>
    </source>
</evidence>